<name>A0A3B4F0V7_9CICH</name>
<feature type="compositionally biased region" description="Acidic residues" evidence="10">
    <location>
        <begin position="39"/>
        <end position="52"/>
    </location>
</feature>
<dbReference type="InterPro" id="IPR040221">
    <property type="entry name" value="CDCA7/CDA7L"/>
</dbReference>
<keyword evidence="5" id="KW-0597">Phosphoprotein</keyword>
<dbReference type="Ensembl" id="ENSPNYT00000003696.1">
    <property type="protein sequence ID" value="ENSPNYP00000003603.1"/>
    <property type="gene ID" value="ENSPNYG00000002780.1"/>
</dbReference>
<dbReference type="GO" id="GO:0005634">
    <property type="term" value="C:nucleus"/>
    <property type="evidence" value="ECO:0007669"/>
    <property type="project" value="UniProtKB-SubCell"/>
</dbReference>
<dbReference type="GO" id="GO:0005737">
    <property type="term" value="C:cytoplasm"/>
    <property type="evidence" value="ECO:0007669"/>
    <property type="project" value="UniProtKB-SubCell"/>
</dbReference>
<accession>A0A3B4F0V7</accession>
<keyword evidence="6" id="KW-0832">Ubl conjugation</keyword>
<evidence type="ECO:0000256" key="9">
    <source>
        <dbReference type="ARBA" id="ARBA00023242"/>
    </source>
</evidence>
<evidence type="ECO:0000256" key="6">
    <source>
        <dbReference type="ARBA" id="ARBA00022843"/>
    </source>
</evidence>
<dbReference type="InterPro" id="IPR018866">
    <property type="entry name" value="Znf-4CXXC_R1"/>
</dbReference>
<evidence type="ECO:0000256" key="3">
    <source>
        <dbReference type="ARBA" id="ARBA00022490"/>
    </source>
</evidence>
<evidence type="ECO:0000259" key="11">
    <source>
        <dbReference type="Pfam" id="PF10497"/>
    </source>
</evidence>
<protein>
    <submittedName>
        <fullName evidence="12">Cell division cycle associated 7b</fullName>
    </submittedName>
</protein>
<evidence type="ECO:0000256" key="5">
    <source>
        <dbReference type="ARBA" id="ARBA00022553"/>
    </source>
</evidence>
<keyword evidence="4" id="KW-1017">Isopeptide bond</keyword>
<keyword evidence="9" id="KW-0539">Nucleus</keyword>
<comment type="subcellular location">
    <subcellularLocation>
        <location evidence="2">Cytoplasm</location>
    </subcellularLocation>
    <subcellularLocation>
        <location evidence="1">Nucleus</location>
    </subcellularLocation>
</comment>
<evidence type="ECO:0000256" key="7">
    <source>
        <dbReference type="ARBA" id="ARBA00023015"/>
    </source>
</evidence>
<sequence length="242" mass="27951">VSSPKKETQEKNVKKPVKGKSPSQISRGRQKVKQKQDEEKEEEEDEDKEEEELSHSLKKRDKNIQENKAMVLNPSFSKDEYNLFVAFHFYVTWQVDEDHVGEKHKKRRSQSSKRSQYCVKSVDEITKEDLDNIAYRSKDKIWDKENGSSCHQCRQKTLDTKTVCRSGFCVGAKGQFCGPCLKNRYGEDVCTVLLDPTWSCPICRGMCNCSLCRKKEGRCATGILVGLARYNGHDNVHEYLER</sequence>
<dbReference type="AlphaFoldDB" id="A0A3B4F0V7"/>
<evidence type="ECO:0000256" key="1">
    <source>
        <dbReference type="ARBA" id="ARBA00004123"/>
    </source>
</evidence>
<evidence type="ECO:0000256" key="10">
    <source>
        <dbReference type="SAM" id="MobiDB-lite"/>
    </source>
</evidence>
<proteinExistence type="predicted"/>
<keyword evidence="3" id="KW-0963">Cytoplasm</keyword>
<feature type="compositionally biased region" description="Basic and acidic residues" evidence="10">
    <location>
        <begin position="1"/>
        <end position="13"/>
    </location>
</feature>
<dbReference type="PANTHER" id="PTHR31169">
    <property type="entry name" value="OS05G0300700 PROTEIN"/>
    <property type="match status" value="1"/>
</dbReference>
<organism evidence="12">
    <name type="scientific">Pundamilia nyererei</name>
    <dbReference type="NCBI Taxonomy" id="303518"/>
    <lineage>
        <taxon>Eukaryota</taxon>
        <taxon>Metazoa</taxon>
        <taxon>Chordata</taxon>
        <taxon>Craniata</taxon>
        <taxon>Vertebrata</taxon>
        <taxon>Euteleostomi</taxon>
        <taxon>Actinopterygii</taxon>
        <taxon>Neopterygii</taxon>
        <taxon>Teleostei</taxon>
        <taxon>Neoteleostei</taxon>
        <taxon>Acanthomorphata</taxon>
        <taxon>Ovalentaria</taxon>
        <taxon>Cichlomorphae</taxon>
        <taxon>Cichliformes</taxon>
        <taxon>Cichlidae</taxon>
        <taxon>African cichlids</taxon>
        <taxon>Pseudocrenilabrinae</taxon>
        <taxon>Haplochromini</taxon>
        <taxon>Pundamilia</taxon>
    </lineage>
</organism>
<keyword evidence="8" id="KW-0804">Transcription</keyword>
<evidence type="ECO:0000256" key="2">
    <source>
        <dbReference type="ARBA" id="ARBA00004496"/>
    </source>
</evidence>
<evidence type="ECO:0000256" key="8">
    <source>
        <dbReference type="ARBA" id="ARBA00023163"/>
    </source>
</evidence>
<dbReference type="PANTHER" id="PTHR31169:SF4">
    <property type="entry name" value="CELL DIVISION CYCLE-ASSOCIATED 7-LIKE PROTEIN"/>
    <property type="match status" value="1"/>
</dbReference>
<dbReference type="GeneTree" id="ENSGT00940000159108"/>
<reference evidence="12" key="1">
    <citation type="submission" date="2023-09" db="UniProtKB">
        <authorList>
            <consortium name="Ensembl"/>
        </authorList>
    </citation>
    <scope>IDENTIFICATION</scope>
</reference>
<evidence type="ECO:0000313" key="12">
    <source>
        <dbReference type="Ensembl" id="ENSPNYP00000003603.1"/>
    </source>
</evidence>
<keyword evidence="7" id="KW-0805">Transcription regulation</keyword>
<feature type="region of interest" description="Disordered" evidence="10">
    <location>
        <begin position="1"/>
        <end position="61"/>
    </location>
</feature>
<evidence type="ECO:0000256" key="4">
    <source>
        <dbReference type="ARBA" id="ARBA00022499"/>
    </source>
</evidence>
<dbReference type="GO" id="GO:0006355">
    <property type="term" value="P:regulation of DNA-templated transcription"/>
    <property type="evidence" value="ECO:0007669"/>
    <property type="project" value="InterPro"/>
</dbReference>
<feature type="domain" description="Zinc-finger" evidence="11">
    <location>
        <begin position="143"/>
        <end position="240"/>
    </location>
</feature>
<dbReference type="Pfam" id="PF10497">
    <property type="entry name" value="zf-4CXXC_R1"/>
    <property type="match status" value="1"/>
</dbReference>